<evidence type="ECO:0000313" key="1">
    <source>
        <dbReference type="Proteomes" id="UP000095280"/>
    </source>
</evidence>
<proteinExistence type="predicted"/>
<dbReference type="Proteomes" id="UP000095280">
    <property type="component" value="Unplaced"/>
</dbReference>
<accession>A0A1I8HUN0</accession>
<organism evidence="1 2">
    <name type="scientific">Macrostomum lignano</name>
    <dbReference type="NCBI Taxonomy" id="282301"/>
    <lineage>
        <taxon>Eukaryota</taxon>
        <taxon>Metazoa</taxon>
        <taxon>Spiralia</taxon>
        <taxon>Lophotrochozoa</taxon>
        <taxon>Platyhelminthes</taxon>
        <taxon>Rhabditophora</taxon>
        <taxon>Macrostomorpha</taxon>
        <taxon>Macrostomida</taxon>
        <taxon>Macrostomidae</taxon>
        <taxon>Macrostomum</taxon>
    </lineage>
</organism>
<evidence type="ECO:0000313" key="2">
    <source>
        <dbReference type="WBParaSite" id="maker-uti_cns_0008085-snap-gene-0.4-mRNA-1"/>
    </source>
</evidence>
<reference evidence="2" key="1">
    <citation type="submission" date="2016-11" db="UniProtKB">
        <authorList>
            <consortium name="WormBaseParasite"/>
        </authorList>
    </citation>
    <scope>IDENTIFICATION</scope>
</reference>
<sequence>ELGPDEIASAERAFQRLGLLSKKQACNAALLAKQDEAKKSAGGGVGATGKSAASAASVGASVAAELAGVRHKRLSDATRPNVKTAAATVSDCLAESLQLERRRAAIGDAWKPVVLELLLSCAKEVEDRQGCMRRQMNSFVLRQKQGHCETHCTAGVHRQNCAEAHASIFRPFKVITPCQT</sequence>
<dbReference type="WBParaSite" id="maker-uti_cns_0008085-snap-gene-0.4-mRNA-1">
    <property type="protein sequence ID" value="maker-uti_cns_0008085-snap-gene-0.4-mRNA-1"/>
    <property type="gene ID" value="maker-uti_cns_0008085-snap-gene-0.4"/>
</dbReference>
<keyword evidence="1" id="KW-1185">Reference proteome</keyword>
<dbReference type="AlphaFoldDB" id="A0A1I8HUN0"/>
<name>A0A1I8HUN0_9PLAT</name>
<protein>
    <submittedName>
        <fullName evidence="2">Ku_PK_bind domain-containing protein</fullName>
    </submittedName>
</protein>